<sequence length="148" mass="15607">MKPVFISIASMALASATPIISDTGSSLQVRGNDESDIVLEKRAMAAMDSNILDKRRGSTRLLNVPNSVGTAVKTIGLIVVKAIVDAAGDVLFEITNNSATLYKVSFRESGTMLDAGNPEVASHHTIDYDPLGGIKRGDTVSITTQMLG</sequence>
<evidence type="ECO:0000313" key="3">
    <source>
        <dbReference type="Proteomes" id="UP000219602"/>
    </source>
</evidence>
<feature type="chain" id="PRO_5013742842" evidence="1">
    <location>
        <begin position="17"/>
        <end position="148"/>
    </location>
</feature>
<dbReference type="Proteomes" id="UP000219602">
    <property type="component" value="Chromosome RC"/>
</dbReference>
<accession>A0A2H3G8H4</accession>
<reference evidence="2 3" key="2">
    <citation type="journal article" date="2017" name="Sci. Rep.">
        <title>A mobile pathogenicity chromosome in Fusarium oxysporum for infection of multiple cucurbit species.</title>
        <authorList>
            <person name="van Dam P."/>
            <person name="Fokkens L."/>
            <person name="Ayukawa Y."/>
            <person name="van der Gragt M."/>
            <person name="Ter Horst A."/>
            <person name="Brankovics B."/>
            <person name="Houterman P.M."/>
            <person name="Arie T."/>
            <person name="Rep M."/>
        </authorList>
    </citation>
    <scope>NUCLEOTIDE SEQUENCE [LARGE SCALE GENOMIC DNA]</scope>
    <source>
        <strain evidence="2 3">Forc016</strain>
    </source>
</reference>
<reference evidence="2 3" key="1">
    <citation type="journal article" date="2016" name="Environ. Microbiol.">
        <title>Effector profiles distinguish formae speciales of Fusarium oxysporum.</title>
        <authorList>
            <person name="van Dam P."/>
            <person name="Fokkens L."/>
            <person name="Schmidt S.M."/>
            <person name="Linmans J.H."/>
            <person name="Kistler H.C."/>
            <person name="Ma L.J."/>
            <person name="Rep M."/>
        </authorList>
    </citation>
    <scope>NUCLEOTIDE SEQUENCE [LARGE SCALE GENOMIC DNA]</scope>
    <source>
        <strain evidence="2 3">Forc016</strain>
    </source>
</reference>
<evidence type="ECO:0000313" key="2">
    <source>
        <dbReference type="EMBL" id="PCD21983.1"/>
    </source>
</evidence>
<comment type="caution">
    <text evidence="2">The sequence shown here is derived from an EMBL/GenBank/DDBJ whole genome shotgun (WGS) entry which is preliminary data.</text>
</comment>
<dbReference type="AlphaFoldDB" id="A0A2H3G8H4"/>
<proteinExistence type="predicted"/>
<name>A0A2H3G8H4_FUSOX</name>
<dbReference type="EMBL" id="MABQ02000012">
    <property type="protein sequence ID" value="PCD21983.1"/>
    <property type="molecule type" value="Genomic_DNA"/>
</dbReference>
<feature type="signal peptide" evidence="1">
    <location>
        <begin position="1"/>
        <end position="16"/>
    </location>
</feature>
<organism evidence="2 3">
    <name type="scientific">Fusarium oxysporum f. sp. radicis-cucumerinum</name>
    <dbReference type="NCBI Taxonomy" id="327505"/>
    <lineage>
        <taxon>Eukaryota</taxon>
        <taxon>Fungi</taxon>
        <taxon>Dikarya</taxon>
        <taxon>Ascomycota</taxon>
        <taxon>Pezizomycotina</taxon>
        <taxon>Sordariomycetes</taxon>
        <taxon>Hypocreomycetidae</taxon>
        <taxon>Hypocreales</taxon>
        <taxon>Nectriaceae</taxon>
        <taxon>Fusarium</taxon>
        <taxon>Fusarium oxysporum species complex</taxon>
    </lineage>
</organism>
<gene>
    <name evidence="2" type="ORF">AU210_015786</name>
</gene>
<protein>
    <submittedName>
        <fullName evidence="2">Uncharacterized protein</fullName>
    </submittedName>
</protein>
<evidence type="ECO:0000256" key="1">
    <source>
        <dbReference type="SAM" id="SignalP"/>
    </source>
</evidence>
<keyword evidence="1" id="KW-0732">Signal</keyword>